<evidence type="ECO:0000313" key="2">
    <source>
        <dbReference type="EMBL" id="KFB67904.1"/>
    </source>
</evidence>
<gene>
    <name evidence="2" type="ORF">CAPSK01_002492</name>
</gene>
<feature type="transmembrane region" description="Helical" evidence="1">
    <location>
        <begin position="441"/>
        <end position="460"/>
    </location>
</feature>
<feature type="transmembrane region" description="Helical" evidence="1">
    <location>
        <begin position="246"/>
        <end position="268"/>
    </location>
</feature>
<feature type="transmembrane region" description="Helical" evidence="1">
    <location>
        <begin position="409"/>
        <end position="429"/>
    </location>
</feature>
<sequence>MPPLPLDGARSEGSRGSATRTLLTRLLSHDRVHSVRPLDSLSIAVLAYLALPNFIFFIGWLRWPFALFFSLLLACSFGTAIDWRQVVWRWPCRRSVGLTLVTAALVWCAFGGAGHFVAASIDWQTRDAVLGDLTYGDWPVSYAFREGVHYILRSAIGYFLPAALLAKALGIQVVDLALYLWTALGTALFLLSLPLPQRFGLRLLLLLLLVVLFSGMDLLGALTYWGEWPEFPVRLEWWTRFSYPSLSGQLFWAPNHALPIWLGAALFYRHWQNPAFLPFALLLGALLLLWTPFALLGLAPFFLLGVLQYGVSRNQRISLTPLMTTILVMAWMGRFLTLNIDEIPATSSLQQAGTAKGFLSSYLVFVLLEFGALSLLLASRLRHSHGILWISMATLGLLPLWVFGPSNDLLLRVSTPSLIMLLILTLTLFQPGNSPPAEGSRPWLIVVMLSIGAFTPFHEFGRAVIVRRWLPNYERTLVDQQHGSFPPHYIGRLDRADVRLLLRDPAIVPGHAQRRAGHHSRSWLMQGPP</sequence>
<proteinExistence type="predicted"/>
<feature type="transmembrane region" description="Helical" evidence="1">
    <location>
        <begin position="65"/>
        <end position="83"/>
    </location>
</feature>
<feature type="transmembrane region" description="Helical" evidence="1">
    <location>
        <begin position="95"/>
        <end position="118"/>
    </location>
</feature>
<keyword evidence="1" id="KW-1133">Transmembrane helix</keyword>
<keyword evidence="1" id="KW-0812">Transmembrane</keyword>
<keyword evidence="1" id="KW-0472">Membrane</keyword>
<dbReference type="AlphaFoldDB" id="A0A084XZL0"/>
<reference evidence="2 3" key="1">
    <citation type="submission" date="2014-07" db="EMBL/GenBank/DDBJ databases">
        <title>Expanding our view of genomic diversity in Candidatus Accumulibacter clades.</title>
        <authorList>
            <person name="Skennerton C.T."/>
            <person name="Barr J.J."/>
            <person name="Slater F.R."/>
            <person name="Bond P.L."/>
            <person name="Tyson G.W."/>
        </authorList>
    </citation>
    <scope>NUCLEOTIDE SEQUENCE [LARGE SCALE GENOMIC DNA]</scope>
    <source>
        <strain evidence="3">SK-01</strain>
    </source>
</reference>
<feature type="transmembrane region" description="Helical" evidence="1">
    <location>
        <begin position="41"/>
        <end position="59"/>
    </location>
</feature>
<feature type="transmembrane region" description="Helical" evidence="1">
    <location>
        <begin position="358"/>
        <end position="378"/>
    </location>
</feature>
<dbReference type="EMBL" id="JDSS02000024">
    <property type="protein sequence ID" value="KFB67904.1"/>
    <property type="molecule type" value="Genomic_DNA"/>
</dbReference>
<accession>A0A084XZL0</accession>
<feature type="transmembrane region" description="Helical" evidence="1">
    <location>
        <begin position="169"/>
        <end position="191"/>
    </location>
</feature>
<feature type="transmembrane region" description="Helical" evidence="1">
    <location>
        <begin position="280"/>
        <end position="307"/>
    </location>
</feature>
<evidence type="ECO:0000313" key="3">
    <source>
        <dbReference type="Proteomes" id="UP000019812"/>
    </source>
</evidence>
<protein>
    <submittedName>
        <fullName evidence="2">Uncharacterized protein</fullName>
    </submittedName>
</protein>
<feature type="transmembrane region" description="Helical" evidence="1">
    <location>
        <begin position="319"/>
        <end position="337"/>
    </location>
</feature>
<comment type="caution">
    <text evidence="2">The sequence shown here is derived from an EMBL/GenBank/DDBJ whole genome shotgun (WGS) entry which is preliminary data.</text>
</comment>
<organism evidence="2 3">
    <name type="scientific">Candidatus Accumulibacter vicinus</name>
    <dbReference type="NCBI Taxonomy" id="2954382"/>
    <lineage>
        <taxon>Bacteria</taxon>
        <taxon>Pseudomonadati</taxon>
        <taxon>Pseudomonadota</taxon>
        <taxon>Betaproteobacteria</taxon>
        <taxon>Candidatus Accumulibacter</taxon>
    </lineage>
</organism>
<dbReference type="Proteomes" id="UP000019812">
    <property type="component" value="Unassembled WGS sequence"/>
</dbReference>
<evidence type="ECO:0000256" key="1">
    <source>
        <dbReference type="SAM" id="Phobius"/>
    </source>
</evidence>
<dbReference type="STRING" id="1457154.CAPSK01_002492"/>
<name>A0A084XZL0_9PROT</name>
<feature type="transmembrane region" description="Helical" evidence="1">
    <location>
        <begin position="384"/>
        <end position="402"/>
    </location>
</feature>
<feature type="transmembrane region" description="Helical" evidence="1">
    <location>
        <begin position="203"/>
        <end position="226"/>
    </location>
</feature>